<evidence type="ECO:0000313" key="2">
    <source>
        <dbReference type="EMBL" id="KHF97990.1"/>
    </source>
</evidence>
<comment type="caution">
    <text evidence="2">The sequence shown here is derived from an EMBL/GenBank/DDBJ whole genome shotgun (WGS) entry which is preliminary data.</text>
</comment>
<evidence type="ECO:0000256" key="1">
    <source>
        <dbReference type="SAM" id="MobiDB-lite"/>
    </source>
</evidence>
<organism evidence="2 3">
    <name type="scientific">Gossypium arboreum</name>
    <name type="common">Tree cotton</name>
    <name type="synonym">Gossypium nanking</name>
    <dbReference type="NCBI Taxonomy" id="29729"/>
    <lineage>
        <taxon>Eukaryota</taxon>
        <taxon>Viridiplantae</taxon>
        <taxon>Streptophyta</taxon>
        <taxon>Embryophyta</taxon>
        <taxon>Tracheophyta</taxon>
        <taxon>Spermatophyta</taxon>
        <taxon>Magnoliopsida</taxon>
        <taxon>eudicotyledons</taxon>
        <taxon>Gunneridae</taxon>
        <taxon>Pentapetalae</taxon>
        <taxon>rosids</taxon>
        <taxon>malvids</taxon>
        <taxon>Malvales</taxon>
        <taxon>Malvaceae</taxon>
        <taxon>Malvoideae</taxon>
        <taxon>Gossypium</taxon>
    </lineage>
</organism>
<evidence type="ECO:0000313" key="3">
    <source>
        <dbReference type="Proteomes" id="UP000032142"/>
    </source>
</evidence>
<accession>A0A0B0MGE7</accession>
<dbReference type="PANTHER" id="PTHR33108:SF56">
    <property type="entry name" value="DUF1677 FAMILY PROTEIN"/>
    <property type="match status" value="1"/>
</dbReference>
<reference evidence="3" key="1">
    <citation type="submission" date="2014-09" db="EMBL/GenBank/DDBJ databases">
        <authorList>
            <person name="Mudge J."/>
            <person name="Ramaraj T."/>
            <person name="Lindquist I.E."/>
            <person name="Bharti A.K."/>
            <person name="Sundararajan A."/>
            <person name="Cameron C.T."/>
            <person name="Woodward J.E."/>
            <person name="May G.D."/>
            <person name="Brubaker C."/>
            <person name="Broadhvest J."/>
            <person name="Wilkins T.A."/>
        </authorList>
    </citation>
    <scope>NUCLEOTIDE SEQUENCE</scope>
    <source>
        <strain evidence="3">cv. AKA8401</strain>
    </source>
</reference>
<feature type="compositionally biased region" description="Low complexity" evidence="1">
    <location>
        <begin position="144"/>
        <end position="153"/>
    </location>
</feature>
<sequence length="167" mass="19025">MYMKFIVLPLMLVAENQVKFQEREWTPMAASVMKEGKKTESVVIVKLAECDCCGLTEECTQAYIASVREKFEGRWLCGLCSEAVNDETVRSEEDITTNEAMDRHMKFCEQFKSSSPPANPAEDLISAMRHLFRRSLESPRKNKSSPSTSFSRSKNCFSTLSNEEVRT</sequence>
<dbReference type="InterPro" id="IPR012876">
    <property type="entry name" value="DUF1677_pln"/>
</dbReference>
<protein>
    <submittedName>
        <fullName evidence="2">Arginine--tRNA ligase</fullName>
    </submittedName>
</protein>
<keyword evidence="2" id="KW-0436">Ligase</keyword>
<feature type="compositionally biased region" description="Polar residues" evidence="1">
    <location>
        <begin position="154"/>
        <end position="167"/>
    </location>
</feature>
<dbReference type="AlphaFoldDB" id="A0A0B0MGE7"/>
<dbReference type="PANTHER" id="PTHR33108">
    <property type="entry name" value="OS01G0745000 PROTEIN"/>
    <property type="match status" value="1"/>
</dbReference>
<dbReference type="Proteomes" id="UP000032142">
    <property type="component" value="Unassembled WGS sequence"/>
</dbReference>
<keyword evidence="3" id="KW-1185">Reference proteome</keyword>
<gene>
    <name evidence="2" type="ORF">F383_11988</name>
</gene>
<dbReference type="GO" id="GO:0016874">
    <property type="term" value="F:ligase activity"/>
    <property type="evidence" value="ECO:0007669"/>
    <property type="project" value="UniProtKB-KW"/>
</dbReference>
<dbReference type="Pfam" id="PF07911">
    <property type="entry name" value="DUF1677"/>
    <property type="match status" value="1"/>
</dbReference>
<dbReference type="EMBL" id="JRRC01023686">
    <property type="protein sequence ID" value="KHF97990.1"/>
    <property type="molecule type" value="Genomic_DNA"/>
</dbReference>
<name>A0A0B0MGE7_GOSAR</name>
<proteinExistence type="predicted"/>
<feature type="region of interest" description="Disordered" evidence="1">
    <location>
        <begin position="136"/>
        <end position="167"/>
    </location>
</feature>